<evidence type="ECO:0000313" key="4">
    <source>
        <dbReference type="Proteomes" id="UP000008827"/>
    </source>
</evidence>
<dbReference type="PaxDb" id="3847-GLYMA14G13291.1"/>
<dbReference type="AlphaFoldDB" id="A0A0R0GNK3"/>
<proteinExistence type="predicted"/>
<accession>A0A0R0GNK3</accession>
<gene>
    <name evidence="2" type="ORF">GLYMA_14G110300</name>
</gene>
<reference evidence="2" key="3">
    <citation type="submission" date="2018-07" db="EMBL/GenBank/DDBJ databases">
        <title>WGS assembly of Glycine max.</title>
        <authorList>
            <person name="Schmutz J."/>
            <person name="Cannon S."/>
            <person name="Schlueter J."/>
            <person name="Ma J."/>
            <person name="Mitros T."/>
            <person name="Nelson W."/>
            <person name="Hyten D."/>
            <person name="Song Q."/>
            <person name="Thelen J."/>
            <person name="Cheng J."/>
            <person name="Xu D."/>
            <person name="Hellsten U."/>
            <person name="May G."/>
            <person name="Yu Y."/>
            <person name="Sakurai T."/>
            <person name="Umezawa T."/>
            <person name="Bhattacharyya M."/>
            <person name="Sandhu D."/>
            <person name="Valliyodan B."/>
            <person name="Lindquist E."/>
            <person name="Peto M."/>
            <person name="Grant D."/>
            <person name="Shu S."/>
            <person name="Goodstein D."/>
            <person name="Barry K."/>
            <person name="Futrell-Griggs M."/>
            <person name="Abernathy B."/>
            <person name="Du J."/>
            <person name="Tian Z."/>
            <person name="Zhu L."/>
            <person name="Gill N."/>
            <person name="Joshi T."/>
            <person name="Libault M."/>
            <person name="Sethuraman A."/>
            <person name="Zhang X."/>
            <person name="Shinozaki K."/>
            <person name="Nguyen H."/>
            <person name="Wing R."/>
            <person name="Cregan P."/>
            <person name="Specht J."/>
            <person name="Grimwood J."/>
            <person name="Rokhsar D."/>
            <person name="Stacey G."/>
            <person name="Shoemaker R."/>
            <person name="Jackson S."/>
        </authorList>
    </citation>
    <scope>NUCLEOTIDE SEQUENCE</scope>
    <source>
        <tissue evidence="2">Callus</tissue>
    </source>
</reference>
<dbReference type="STRING" id="3847.A0A0R0GNK3"/>
<reference evidence="3" key="2">
    <citation type="submission" date="2018-02" db="UniProtKB">
        <authorList>
            <consortium name="EnsemblPlants"/>
        </authorList>
    </citation>
    <scope>IDENTIFICATION</scope>
    <source>
        <strain evidence="3">Williams 82</strain>
    </source>
</reference>
<dbReference type="Gramene" id="KRH15775">
    <property type="protein sequence ID" value="KRH15775"/>
    <property type="gene ID" value="GLYMA_14G110300"/>
</dbReference>
<sequence>MARDRLANSQVDNVRLKLVAARETDGHVYNLPNVAEVVALIVGDFDGNSRRDIIVETQNGELQRIDELHSRYLGLQYPLLFPYGEDGYRPDILHRSTSATKKRKRNRLTMREWFAYRLQSRPNEAQTLLHSKKLFLQFIVEAYTMVESERLSYIRHNQKKLRVDKYSSLQGSLDAGTSKGLSKGKRVILPSIFVGSPRYMDQLYFDCMTICSHVGFPNLFITLTCNPNWPKIRRVLVPLNLKATDRPDIISRIFKLKYEQMLSDLTKNHLLGKVVTKIPSHEDDPELYTLVQNHMVHGPCGILQSHSPCMKEGKCSRFYPKIFQPHTLLDSNGYPVYRRRNDGRTISKNGVIIDNRYIVPYNPKLLKKYQAHINIEWYNQSYNRITAVMVYDDNGEVQNPSTQTDEIKQYINCRYISPCEATWRIFVFPIHARKPAVERLNFHLPGQHSVFYEDDDDIDDILSKPSISDSKFLAWMNNNKCFPEGQNLTYSQFVSEFTFNQKIRSWQFRKKGHTIGRLIWVPPTIGELFYLRMMLTTSKGPTSFEDIRTVAIVLYPTYRETCFAMGFLQDDREFVEAIKETKDWGTTNYLRKLFVIMLLTATITKPEELWNQTWHWLVDDIAYHYTKSTANTKLHITDEHLKNLTLVEIEKLLHANQKSLKDNLQCHVLRMQILHPL</sequence>
<name>A0A0R0GNK3_SOYBN</name>
<dbReference type="EMBL" id="CM000847">
    <property type="protein sequence ID" value="KRH15775.1"/>
    <property type="molecule type" value="Genomic_DNA"/>
</dbReference>
<dbReference type="Proteomes" id="UP000008827">
    <property type="component" value="Chromosome 14"/>
</dbReference>
<protein>
    <recommendedName>
        <fullName evidence="1">Helitron helicase-like domain-containing protein</fullName>
    </recommendedName>
</protein>
<feature type="domain" description="Helitron helicase-like" evidence="1">
    <location>
        <begin position="113"/>
        <end position="277"/>
    </location>
</feature>
<dbReference type="PANTHER" id="PTHR45786:SF66">
    <property type="entry name" value="HOOK MOTIF PROTEIN, PUTATIVE-RELATED"/>
    <property type="match status" value="1"/>
</dbReference>
<evidence type="ECO:0000313" key="2">
    <source>
        <dbReference type="EMBL" id="KRH15775.1"/>
    </source>
</evidence>
<reference evidence="2 3" key="1">
    <citation type="journal article" date="2010" name="Nature">
        <title>Genome sequence of the palaeopolyploid soybean.</title>
        <authorList>
            <person name="Schmutz J."/>
            <person name="Cannon S.B."/>
            <person name="Schlueter J."/>
            <person name="Ma J."/>
            <person name="Mitros T."/>
            <person name="Nelson W."/>
            <person name="Hyten D.L."/>
            <person name="Song Q."/>
            <person name="Thelen J.J."/>
            <person name="Cheng J."/>
            <person name="Xu D."/>
            <person name="Hellsten U."/>
            <person name="May G.D."/>
            <person name="Yu Y."/>
            <person name="Sakurai T."/>
            <person name="Umezawa T."/>
            <person name="Bhattacharyya M.K."/>
            <person name="Sandhu D."/>
            <person name="Valliyodan B."/>
            <person name="Lindquist E."/>
            <person name="Peto M."/>
            <person name="Grant D."/>
            <person name="Shu S."/>
            <person name="Goodstein D."/>
            <person name="Barry K."/>
            <person name="Futrell-Griggs M."/>
            <person name="Abernathy B."/>
            <person name="Du J."/>
            <person name="Tian Z."/>
            <person name="Zhu L."/>
            <person name="Gill N."/>
            <person name="Joshi T."/>
            <person name="Libault M."/>
            <person name="Sethuraman A."/>
            <person name="Zhang X.-C."/>
            <person name="Shinozaki K."/>
            <person name="Nguyen H.T."/>
            <person name="Wing R.A."/>
            <person name="Cregan P."/>
            <person name="Specht J."/>
            <person name="Grimwood J."/>
            <person name="Rokhsar D."/>
            <person name="Stacey G."/>
            <person name="Shoemaker R.C."/>
            <person name="Jackson S.A."/>
        </authorList>
    </citation>
    <scope>NUCLEOTIDE SEQUENCE</scope>
    <source>
        <strain evidence="3">cv. Williams 82</strain>
        <tissue evidence="2">Callus</tissue>
    </source>
</reference>
<keyword evidence="4" id="KW-1185">Reference proteome</keyword>
<dbReference type="SMR" id="A0A0R0GNK3"/>
<dbReference type="Pfam" id="PF14214">
    <property type="entry name" value="Helitron_like_N"/>
    <property type="match status" value="1"/>
</dbReference>
<dbReference type="EnsemblPlants" id="KRH15775">
    <property type="protein sequence ID" value="KRH15775"/>
    <property type="gene ID" value="GLYMA_14G110300"/>
</dbReference>
<evidence type="ECO:0000259" key="1">
    <source>
        <dbReference type="Pfam" id="PF14214"/>
    </source>
</evidence>
<organism evidence="2">
    <name type="scientific">Glycine max</name>
    <name type="common">Soybean</name>
    <name type="synonym">Glycine hispida</name>
    <dbReference type="NCBI Taxonomy" id="3847"/>
    <lineage>
        <taxon>Eukaryota</taxon>
        <taxon>Viridiplantae</taxon>
        <taxon>Streptophyta</taxon>
        <taxon>Embryophyta</taxon>
        <taxon>Tracheophyta</taxon>
        <taxon>Spermatophyta</taxon>
        <taxon>Magnoliopsida</taxon>
        <taxon>eudicotyledons</taxon>
        <taxon>Gunneridae</taxon>
        <taxon>Pentapetalae</taxon>
        <taxon>rosids</taxon>
        <taxon>fabids</taxon>
        <taxon>Fabales</taxon>
        <taxon>Fabaceae</taxon>
        <taxon>Papilionoideae</taxon>
        <taxon>50 kb inversion clade</taxon>
        <taxon>NPAAA clade</taxon>
        <taxon>indigoferoid/millettioid clade</taxon>
        <taxon>Phaseoleae</taxon>
        <taxon>Glycine</taxon>
        <taxon>Glycine subgen. Soja</taxon>
    </lineage>
</organism>
<dbReference type="InParanoid" id="A0A0R0GNK3"/>
<dbReference type="PANTHER" id="PTHR45786">
    <property type="entry name" value="DNA BINDING PROTEIN-LIKE"/>
    <property type="match status" value="1"/>
</dbReference>
<dbReference type="InterPro" id="IPR025476">
    <property type="entry name" value="Helitron_helicase-like"/>
</dbReference>
<evidence type="ECO:0000313" key="3">
    <source>
        <dbReference type="EnsemblPlants" id="KRH15775"/>
    </source>
</evidence>
<dbReference type="OMA" id="INCRYIS"/>